<dbReference type="Proteomes" id="UP001151760">
    <property type="component" value="Unassembled WGS sequence"/>
</dbReference>
<proteinExistence type="predicted"/>
<gene>
    <name evidence="2" type="ORF">Tco_0652831</name>
</gene>
<organism evidence="2 3">
    <name type="scientific">Tanacetum coccineum</name>
    <dbReference type="NCBI Taxonomy" id="301880"/>
    <lineage>
        <taxon>Eukaryota</taxon>
        <taxon>Viridiplantae</taxon>
        <taxon>Streptophyta</taxon>
        <taxon>Embryophyta</taxon>
        <taxon>Tracheophyta</taxon>
        <taxon>Spermatophyta</taxon>
        <taxon>Magnoliopsida</taxon>
        <taxon>eudicotyledons</taxon>
        <taxon>Gunneridae</taxon>
        <taxon>Pentapetalae</taxon>
        <taxon>asterids</taxon>
        <taxon>campanulids</taxon>
        <taxon>Asterales</taxon>
        <taxon>Asteraceae</taxon>
        <taxon>Asteroideae</taxon>
        <taxon>Anthemideae</taxon>
        <taxon>Anthemidinae</taxon>
        <taxon>Tanacetum</taxon>
    </lineage>
</organism>
<evidence type="ECO:0000313" key="2">
    <source>
        <dbReference type="EMBL" id="GJS58047.1"/>
    </source>
</evidence>
<evidence type="ECO:0000256" key="1">
    <source>
        <dbReference type="SAM" id="MobiDB-lite"/>
    </source>
</evidence>
<evidence type="ECO:0000313" key="3">
    <source>
        <dbReference type="Proteomes" id="UP001151760"/>
    </source>
</evidence>
<protein>
    <submittedName>
        <fullName evidence="2">Uncharacterized protein</fullName>
    </submittedName>
</protein>
<reference evidence="2" key="2">
    <citation type="submission" date="2022-01" db="EMBL/GenBank/DDBJ databases">
        <authorList>
            <person name="Yamashiro T."/>
            <person name="Shiraishi A."/>
            <person name="Satake H."/>
            <person name="Nakayama K."/>
        </authorList>
    </citation>
    <scope>NUCLEOTIDE SEQUENCE</scope>
</reference>
<sequence length="190" mass="21868">MGSELEVQRLKRASQEVLEEPVKRQKIREASGSVEEVYVEALQVKYPIIDWEVYSKDTRRYWKIIRVGNHTKAYQIFVEMLKKFDKDDLVKLWDLLRGYSLQQSLQIIKRRNIDFRSFMMDGIDGEFHFEPKGGVGDGEGSSPSIRFVNNKALVIDDEPLNSAPPLQFAENIGDSDDAPLETDVADKSRN</sequence>
<comment type="caution">
    <text evidence="2">The sequence shown here is derived from an EMBL/GenBank/DDBJ whole genome shotgun (WGS) entry which is preliminary data.</text>
</comment>
<keyword evidence="3" id="KW-1185">Reference proteome</keyword>
<accession>A0ABQ4WYN4</accession>
<name>A0ABQ4WYN4_9ASTR</name>
<feature type="region of interest" description="Disordered" evidence="1">
    <location>
        <begin position="158"/>
        <end position="190"/>
    </location>
</feature>
<dbReference type="EMBL" id="BQNB010009052">
    <property type="protein sequence ID" value="GJS58047.1"/>
    <property type="molecule type" value="Genomic_DNA"/>
</dbReference>
<reference evidence="2" key="1">
    <citation type="journal article" date="2022" name="Int. J. Mol. Sci.">
        <title>Draft Genome of Tanacetum Coccineum: Genomic Comparison of Closely Related Tanacetum-Family Plants.</title>
        <authorList>
            <person name="Yamashiro T."/>
            <person name="Shiraishi A."/>
            <person name="Nakayama K."/>
            <person name="Satake H."/>
        </authorList>
    </citation>
    <scope>NUCLEOTIDE SEQUENCE</scope>
</reference>